<sequence>MERPCGTVFTSSSDDRNRDRRYQPTRKVQNMATKDEVTKGIAWLSEQVEAKLGQTVEQTKLRVILRKLVNDGEIERGDGRWSFTGLKDPAVVAVFKAIKEGATADKPKPKTEGAKPASAKRRTSRAKAKPEPEVEDEDVLEDDELDLD</sequence>
<feature type="compositionally biased region" description="Acidic residues" evidence="1">
    <location>
        <begin position="133"/>
        <end position="148"/>
    </location>
</feature>
<evidence type="ECO:0000256" key="1">
    <source>
        <dbReference type="SAM" id="MobiDB-lite"/>
    </source>
</evidence>
<dbReference type="Proteomes" id="UP000259635">
    <property type="component" value="Segment"/>
</dbReference>
<feature type="compositionally biased region" description="Basic and acidic residues" evidence="1">
    <location>
        <begin position="13"/>
        <end position="22"/>
    </location>
</feature>
<evidence type="ECO:0000313" key="2">
    <source>
        <dbReference type="EMBL" id="AXH45132.1"/>
    </source>
</evidence>
<dbReference type="EMBL" id="MH450132">
    <property type="protein sequence ID" value="AXH45132.1"/>
    <property type="molecule type" value="Genomic_DNA"/>
</dbReference>
<feature type="region of interest" description="Disordered" evidence="1">
    <location>
        <begin position="99"/>
        <end position="148"/>
    </location>
</feature>
<proteinExistence type="predicted"/>
<reference evidence="2 3" key="1">
    <citation type="submission" date="2018-06" db="EMBL/GenBank/DDBJ databases">
        <authorList>
            <person name="Askins J.L."/>
            <person name="Jones G.C."/>
            <person name="Pennington B.T."/>
            <person name="David R."/>
            <person name="Bowman H."/>
            <person name="Brownlee C.M."/>
            <person name="Davis H.K."/>
            <person name="Edmondson E.M."/>
            <person name="Edwards S.L."/>
            <person name="Gills J.R."/>
            <person name="Haberman K.L."/>
            <person name="Jacobs K.R."/>
            <person name="Livingston L.W."/>
            <person name="Masengale M.E."/>
            <person name="Morrison C.M."/>
            <person name="Mullins A.M."/>
            <person name="Pate M.D."/>
            <person name="Pickard K.N."/>
            <person name="Rainwater D.R."/>
            <person name="Studdard A.C."/>
            <person name="Walker A.L."/>
            <person name="Wooten L.C."/>
            <person name="Plymale R.C."/>
            <person name="Reyna N.S."/>
            <person name="Garlena R.A."/>
            <person name="Russell D.A."/>
            <person name="Pope W.H."/>
            <person name="Jacobs-Sera D."/>
            <person name="Hendrix R.W."/>
            <person name="Hatfull G.F."/>
        </authorList>
    </citation>
    <scope>NUCLEOTIDE SEQUENCE [LARGE SCALE GENOMIC DNA]</scope>
</reference>
<accession>A0A345KQ30</accession>
<feature type="region of interest" description="Disordered" evidence="1">
    <location>
        <begin position="1"/>
        <end position="33"/>
    </location>
</feature>
<feature type="compositionally biased region" description="Basic residues" evidence="1">
    <location>
        <begin position="118"/>
        <end position="127"/>
    </location>
</feature>
<name>A0A345KQ30_9CAUD</name>
<protein>
    <submittedName>
        <fullName evidence="2">Uncharacterized protein</fullName>
    </submittedName>
</protein>
<organism evidence="2 3">
    <name type="scientific">Gordonia phage SketchMex</name>
    <dbReference type="NCBI Taxonomy" id="2250418"/>
    <lineage>
        <taxon>Viruses</taxon>
        <taxon>Duplodnaviria</taxon>
        <taxon>Heunggongvirae</taxon>
        <taxon>Uroviricota</taxon>
        <taxon>Caudoviricetes</taxon>
        <taxon>Emalynvirus</taxon>
        <taxon>Emalynvirus troje</taxon>
    </lineage>
</organism>
<feature type="compositionally biased region" description="Basic and acidic residues" evidence="1">
    <location>
        <begin position="99"/>
        <end position="113"/>
    </location>
</feature>
<evidence type="ECO:0000313" key="3">
    <source>
        <dbReference type="Proteomes" id="UP000259635"/>
    </source>
</evidence>
<gene>
    <name evidence="2" type="primary">32</name>
    <name evidence="2" type="ORF">SEA_SKETCHMEX_32</name>
</gene>